<organism evidence="2 3">
    <name type="scientific">Knipowitschia caucasica</name>
    <name type="common">Caucasian dwarf goby</name>
    <name type="synonym">Pomatoschistus caucasicus</name>
    <dbReference type="NCBI Taxonomy" id="637954"/>
    <lineage>
        <taxon>Eukaryota</taxon>
        <taxon>Metazoa</taxon>
        <taxon>Chordata</taxon>
        <taxon>Craniata</taxon>
        <taxon>Vertebrata</taxon>
        <taxon>Euteleostomi</taxon>
        <taxon>Actinopterygii</taxon>
        <taxon>Neopterygii</taxon>
        <taxon>Teleostei</taxon>
        <taxon>Neoteleostei</taxon>
        <taxon>Acanthomorphata</taxon>
        <taxon>Gobiaria</taxon>
        <taxon>Gobiiformes</taxon>
        <taxon>Gobioidei</taxon>
        <taxon>Gobiidae</taxon>
        <taxon>Gobiinae</taxon>
        <taxon>Knipowitschia</taxon>
    </lineage>
</organism>
<proteinExistence type="predicted"/>
<name>A0AAV2J2F5_KNICA</name>
<evidence type="ECO:0000313" key="2">
    <source>
        <dbReference type="EMBL" id="CAL1571831.1"/>
    </source>
</evidence>
<accession>A0AAV2J2F5</accession>
<evidence type="ECO:0000256" key="1">
    <source>
        <dbReference type="SAM" id="MobiDB-lite"/>
    </source>
</evidence>
<dbReference type="AlphaFoldDB" id="A0AAV2J2F5"/>
<sequence>MVKDIRSVCVMAALNLPTDSLDKHQDSQKITTLIEQEVSTKVNRVLSEEQEEGPVMVDSLISSESVA</sequence>
<evidence type="ECO:0000313" key="3">
    <source>
        <dbReference type="Proteomes" id="UP001497482"/>
    </source>
</evidence>
<keyword evidence="3" id="KW-1185">Reference proteome</keyword>
<protein>
    <submittedName>
        <fullName evidence="2">Uncharacterized protein</fullName>
    </submittedName>
</protein>
<reference evidence="2 3" key="1">
    <citation type="submission" date="2024-04" db="EMBL/GenBank/DDBJ databases">
        <authorList>
            <person name="Waldvogel A.-M."/>
            <person name="Schoenle A."/>
        </authorList>
    </citation>
    <scope>NUCLEOTIDE SEQUENCE [LARGE SCALE GENOMIC DNA]</scope>
</reference>
<dbReference type="Proteomes" id="UP001497482">
    <property type="component" value="Chromosome 10"/>
</dbReference>
<feature type="region of interest" description="Disordered" evidence="1">
    <location>
        <begin position="48"/>
        <end position="67"/>
    </location>
</feature>
<dbReference type="EMBL" id="OZ035832">
    <property type="protein sequence ID" value="CAL1571831.1"/>
    <property type="molecule type" value="Genomic_DNA"/>
</dbReference>
<gene>
    <name evidence="2" type="ORF">KC01_LOCUS3910</name>
</gene>